<organism evidence="1 2">
    <name type="scientific">Stachybotrys chartarum (strain CBS 109288 / IBT 7711)</name>
    <name type="common">Toxic black mold</name>
    <name type="synonym">Stilbospora chartarum</name>
    <dbReference type="NCBI Taxonomy" id="1280523"/>
    <lineage>
        <taxon>Eukaryota</taxon>
        <taxon>Fungi</taxon>
        <taxon>Dikarya</taxon>
        <taxon>Ascomycota</taxon>
        <taxon>Pezizomycotina</taxon>
        <taxon>Sordariomycetes</taxon>
        <taxon>Hypocreomycetidae</taxon>
        <taxon>Hypocreales</taxon>
        <taxon>Stachybotryaceae</taxon>
        <taxon>Stachybotrys</taxon>
    </lineage>
</organism>
<evidence type="ECO:0000313" key="2">
    <source>
        <dbReference type="Proteomes" id="UP000028045"/>
    </source>
</evidence>
<dbReference type="AlphaFoldDB" id="A0A084BC16"/>
<evidence type="ECO:0000313" key="1">
    <source>
        <dbReference type="EMBL" id="KEY75095.1"/>
    </source>
</evidence>
<proteinExistence type="predicted"/>
<dbReference type="HOGENOM" id="CLU_692942_0_0_1"/>
<protein>
    <submittedName>
        <fullName evidence="1">Uncharacterized protein</fullName>
    </submittedName>
</protein>
<name>A0A084BC16_STACB</name>
<dbReference type="OrthoDB" id="2993351at2759"/>
<reference evidence="1 2" key="1">
    <citation type="journal article" date="2014" name="BMC Genomics">
        <title>Comparative genome sequencing reveals chemotype-specific gene clusters in the toxigenic black mold Stachybotrys.</title>
        <authorList>
            <person name="Semeiks J."/>
            <person name="Borek D."/>
            <person name="Otwinowski Z."/>
            <person name="Grishin N.V."/>
        </authorList>
    </citation>
    <scope>NUCLEOTIDE SEQUENCE [LARGE SCALE GENOMIC DNA]</scope>
    <source>
        <strain evidence="2">CBS 109288 / IBT 7711</strain>
    </source>
</reference>
<keyword evidence="2" id="KW-1185">Reference proteome</keyword>
<dbReference type="EMBL" id="KL647400">
    <property type="protein sequence ID" value="KEY75095.1"/>
    <property type="molecule type" value="Genomic_DNA"/>
</dbReference>
<sequence length="346" mass="37849">MVSSAIAPAQPTEVTCHTPKLCKNYTLIHGPDGLGGLFLASVKAGHCSQQPPQKLHCIDGTSPSNYVWLGGYIGTKQVVVRRSSDVPALTNEIVIHENVYRCLQKWWKRLPDLNLVTNGRSQACVPVRVPQPYVFAQPCAGIVPPLEGAYMMERTPYPRDNRLRDIIMHRVPDEHRFDVVPLKYLHGESPWDLVSLAGAMGFALAIMHGAAQLDADGVDFHLATHPKPALWLSGFGKCWKFACAGEDVVLLLLVKTVATNPTWPRPPTAECFQDASESMKPVTAKVWTVFRQFYLAGRRQIARGRPELGMPSGNSFITDGSVVGYGGATASAYRGEPAGFCHVSTC</sequence>
<dbReference type="Proteomes" id="UP000028045">
    <property type="component" value="Unassembled WGS sequence"/>
</dbReference>
<gene>
    <name evidence="1" type="ORF">S7711_01554</name>
</gene>
<accession>A0A084BC16</accession>